<accession>X6PBE2</accession>
<keyword evidence="1" id="KW-0472">Membrane</keyword>
<dbReference type="Proteomes" id="UP000023152">
    <property type="component" value="Unassembled WGS sequence"/>
</dbReference>
<proteinExistence type="predicted"/>
<dbReference type="EMBL" id="ASPP01002072">
    <property type="protein sequence ID" value="ETO34977.1"/>
    <property type="molecule type" value="Genomic_DNA"/>
</dbReference>
<comment type="caution">
    <text evidence="2">The sequence shown here is derived from an EMBL/GenBank/DDBJ whole genome shotgun (WGS) entry which is preliminary data.</text>
</comment>
<protein>
    <submittedName>
        <fullName evidence="2">Uncharacterized protein</fullName>
    </submittedName>
</protein>
<evidence type="ECO:0000256" key="1">
    <source>
        <dbReference type="SAM" id="Phobius"/>
    </source>
</evidence>
<feature type="transmembrane region" description="Helical" evidence="1">
    <location>
        <begin position="21"/>
        <end position="42"/>
    </location>
</feature>
<keyword evidence="1" id="KW-0812">Transmembrane</keyword>
<name>X6PBE2_RETFI</name>
<keyword evidence="3" id="KW-1185">Reference proteome</keyword>
<feature type="transmembrane region" description="Helical" evidence="1">
    <location>
        <begin position="105"/>
        <end position="123"/>
    </location>
</feature>
<reference evidence="2 3" key="1">
    <citation type="journal article" date="2013" name="Curr. Biol.">
        <title>The Genome of the Foraminiferan Reticulomyxa filosa.</title>
        <authorList>
            <person name="Glockner G."/>
            <person name="Hulsmann N."/>
            <person name="Schleicher M."/>
            <person name="Noegel A.A."/>
            <person name="Eichinger L."/>
            <person name="Gallinger C."/>
            <person name="Pawlowski J."/>
            <person name="Sierra R."/>
            <person name="Euteneuer U."/>
            <person name="Pillet L."/>
            <person name="Moustafa A."/>
            <person name="Platzer M."/>
            <person name="Groth M."/>
            <person name="Szafranski K."/>
            <person name="Schliwa M."/>
        </authorList>
    </citation>
    <scope>NUCLEOTIDE SEQUENCE [LARGE SCALE GENOMIC DNA]</scope>
</reference>
<evidence type="ECO:0000313" key="2">
    <source>
        <dbReference type="EMBL" id="ETO34977.1"/>
    </source>
</evidence>
<keyword evidence="1" id="KW-1133">Transmembrane helix</keyword>
<dbReference type="AlphaFoldDB" id="X6PBE2"/>
<sequence>CCKKKISLKKPRKLVQNRSKKYFSHHLTATKMFYIFVIYILIDILDKDILKKLKKRFHILLIYFQIYKKNDMKLSLKKIQYNSFTKGLYPSTIVSVTSLIFQKGHFAFGAGFKSVVYIIFVIYPNKFSDLIIDGDVLIV</sequence>
<feature type="non-terminal residue" evidence="2">
    <location>
        <position position="1"/>
    </location>
</feature>
<evidence type="ECO:0000313" key="3">
    <source>
        <dbReference type="Proteomes" id="UP000023152"/>
    </source>
</evidence>
<organism evidence="2 3">
    <name type="scientific">Reticulomyxa filosa</name>
    <dbReference type="NCBI Taxonomy" id="46433"/>
    <lineage>
        <taxon>Eukaryota</taxon>
        <taxon>Sar</taxon>
        <taxon>Rhizaria</taxon>
        <taxon>Retaria</taxon>
        <taxon>Foraminifera</taxon>
        <taxon>Monothalamids</taxon>
        <taxon>Reticulomyxidae</taxon>
        <taxon>Reticulomyxa</taxon>
    </lineage>
</organism>
<gene>
    <name evidence="2" type="ORF">RFI_02097</name>
</gene>